<dbReference type="EC" id="2.5.1.151" evidence="5"/>
<dbReference type="GeneID" id="114599088"/>
<dbReference type="GO" id="GO:0033787">
    <property type="term" value="F:cyanocobalamin reductase (cyanide-eliminating) (NADP+) activity"/>
    <property type="evidence" value="ECO:0007669"/>
    <property type="project" value="UniProtKB-EC"/>
</dbReference>
<keyword evidence="10" id="KW-0285">Flavoprotein</keyword>
<evidence type="ECO:0000256" key="23">
    <source>
        <dbReference type="ARBA" id="ARBA00049505"/>
    </source>
</evidence>
<dbReference type="GO" id="GO:0043295">
    <property type="term" value="F:glutathione binding"/>
    <property type="evidence" value="ECO:0007669"/>
    <property type="project" value="Ensembl"/>
</dbReference>
<evidence type="ECO:0000256" key="8">
    <source>
        <dbReference type="ARBA" id="ARBA00022490"/>
    </source>
</evidence>
<reference evidence="24 25" key="1">
    <citation type="journal article" date="2019" name="Proc. Natl. Acad. Sci. U.S.A.">
        <title>Regulatory changes in pterin and carotenoid genes underlie balanced color polymorphisms in the wall lizard.</title>
        <authorList>
            <person name="Andrade P."/>
            <person name="Pinho C."/>
            <person name="Perez I de Lanuza G."/>
            <person name="Afonso S."/>
            <person name="Brejcha J."/>
            <person name="Rubin C.J."/>
            <person name="Wallerman O."/>
            <person name="Pereira P."/>
            <person name="Sabatino S.J."/>
            <person name="Bellati A."/>
            <person name="Pellitteri-Rosa D."/>
            <person name="Bosakova Z."/>
            <person name="Bunikis I."/>
            <person name="Carretero M.A."/>
            <person name="Feiner N."/>
            <person name="Marsik P."/>
            <person name="Pauperio F."/>
            <person name="Salvi D."/>
            <person name="Soler L."/>
            <person name="While G.M."/>
            <person name="Uller T."/>
            <person name="Font E."/>
            <person name="Andersson L."/>
            <person name="Carneiro M."/>
        </authorList>
    </citation>
    <scope>NUCLEOTIDE SEQUENCE</scope>
</reference>
<comment type="catalytic activity">
    <reaction evidence="21">
        <text>2 cob(II)alamin-[cyanocobalamin reductase] + 2 hydrogen cyanide + NADP(+) = 2 cyanocob(III)alamin + 2 apo-[cyanocobalamin reductase] + NADPH + H(+)</text>
        <dbReference type="Rhea" id="RHEA:16113"/>
        <dbReference type="Rhea" id="RHEA-COMP:14717"/>
        <dbReference type="Rhea" id="RHEA-COMP:14718"/>
        <dbReference type="ChEBI" id="CHEBI:15378"/>
        <dbReference type="ChEBI" id="CHEBI:16304"/>
        <dbReference type="ChEBI" id="CHEBI:17439"/>
        <dbReference type="ChEBI" id="CHEBI:18407"/>
        <dbReference type="ChEBI" id="CHEBI:57783"/>
        <dbReference type="ChEBI" id="CHEBI:58349"/>
        <dbReference type="ChEBI" id="CHEBI:83228"/>
        <dbReference type="EC" id="1.16.1.6"/>
    </reaction>
    <physiologicalReaction direction="right-to-left" evidence="21">
        <dbReference type="Rhea" id="RHEA:16115"/>
    </physiologicalReaction>
</comment>
<comment type="catalytic activity">
    <reaction evidence="20">
        <text>apo-[alkylcobalamin reductase] + methylcob(III)alamin + glutathione = S-methyl glutathione + cob(I)alamin-[alkylcobalamin reductase] + H(+)</text>
        <dbReference type="Rhea" id="RHEA:63132"/>
        <dbReference type="Rhea" id="RHEA-COMP:14730"/>
        <dbReference type="Rhea" id="RHEA-COMP:14731"/>
        <dbReference type="ChEBI" id="CHEBI:15378"/>
        <dbReference type="ChEBI" id="CHEBI:28115"/>
        <dbReference type="ChEBI" id="CHEBI:57925"/>
        <dbReference type="ChEBI" id="CHEBI:60488"/>
        <dbReference type="ChEBI" id="CHEBI:83228"/>
        <dbReference type="ChEBI" id="CHEBI:141467"/>
        <dbReference type="EC" id="2.5.1.151"/>
    </reaction>
    <physiologicalReaction direction="left-to-right" evidence="20">
        <dbReference type="Rhea" id="RHEA:63133"/>
    </physiologicalReaction>
</comment>
<dbReference type="GeneTree" id="ENSGT00390000003464"/>
<name>A0A670IUE8_PODMU</name>
<keyword evidence="25" id="KW-1185">Reference proteome</keyword>
<comment type="cofactor">
    <cofactor evidence="1">
        <name>FMN</name>
        <dbReference type="ChEBI" id="CHEBI:58210"/>
    </cofactor>
</comment>
<evidence type="ECO:0000256" key="13">
    <source>
        <dbReference type="ARBA" id="ARBA00022857"/>
    </source>
</evidence>
<evidence type="ECO:0000256" key="2">
    <source>
        <dbReference type="ARBA" id="ARBA00001974"/>
    </source>
</evidence>
<reference evidence="24" key="2">
    <citation type="submission" date="2025-08" db="UniProtKB">
        <authorList>
            <consortium name="Ensembl"/>
        </authorList>
    </citation>
    <scope>IDENTIFICATION</scope>
</reference>
<evidence type="ECO:0000256" key="12">
    <source>
        <dbReference type="ARBA" id="ARBA00022827"/>
    </source>
</evidence>
<dbReference type="Proteomes" id="UP000472272">
    <property type="component" value="Chromosome 6"/>
</dbReference>
<evidence type="ECO:0000256" key="3">
    <source>
        <dbReference type="ARBA" id="ARBA00004496"/>
    </source>
</evidence>
<evidence type="ECO:0000256" key="14">
    <source>
        <dbReference type="ARBA" id="ARBA00023002"/>
    </source>
</evidence>
<evidence type="ECO:0000256" key="4">
    <source>
        <dbReference type="ARBA" id="ARBA00007762"/>
    </source>
</evidence>
<keyword evidence="15" id="KW-0170">Cobalt</keyword>
<organism evidence="24 25">
    <name type="scientific">Podarcis muralis</name>
    <name type="common">Wall lizard</name>
    <name type="synonym">Lacerta muralis</name>
    <dbReference type="NCBI Taxonomy" id="64176"/>
    <lineage>
        <taxon>Eukaryota</taxon>
        <taxon>Metazoa</taxon>
        <taxon>Chordata</taxon>
        <taxon>Craniata</taxon>
        <taxon>Vertebrata</taxon>
        <taxon>Euteleostomi</taxon>
        <taxon>Lepidosauria</taxon>
        <taxon>Squamata</taxon>
        <taxon>Bifurcata</taxon>
        <taxon>Unidentata</taxon>
        <taxon>Episquamata</taxon>
        <taxon>Laterata</taxon>
        <taxon>Lacertibaenia</taxon>
        <taxon>Lacertidae</taxon>
        <taxon>Podarcis</taxon>
    </lineage>
</organism>
<evidence type="ECO:0000256" key="20">
    <source>
        <dbReference type="ARBA" id="ARBA00047294"/>
    </source>
</evidence>
<comment type="catalytic activity">
    <reaction evidence="22">
        <text>apo-[alkylcobalamin reductase] + adenosylcob(III)alamin + glutathione = S-adenosylglutathione + cob(I)alamin-[alkylcobalamin reductase] + H(+)</text>
        <dbReference type="Rhea" id="RHEA:63136"/>
        <dbReference type="Rhea" id="RHEA-COMP:14730"/>
        <dbReference type="Rhea" id="RHEA-COMP:14731"/>
        <dbReference type="ChEBI" id="CHEBI:15378"/>
        <dbReference type="ChEBI" id="CHEBI:18408"/>
        <dbReference type="ChEBI" id="CHEBI:57925"/>
        <dbReference type="ChEBI" id="CHEBI:60488"/>
        <dbReference type="ChEBI" id="CHEBI:83228"/>
        <dbReference type="ChEBI" id="CHEBI:146184"/>
        <dbReference type="EC" id="2.5.1.151"/>
    </reaction>
    <physiologicalReaction direction="left-to-right" evidence="22">
        <dbReference type="Rhea" id="RHEA:63137"/>
    </physiologicalReaction>
</comment>
<evidence type="ECO:0000256" key="9">
    <source>
        <dbReference type="ARBA" id="ARBA00022628"/>
    </source>
</evidence>
<evidence type="ECO:0000313" key="25">
    <source>
        <dbReference type="Proteomes" id="UP000472272"/>
    </source>
</evidence>
<protein>
    <recommendedName>
        <fullName evidence="7">Cyanocobalamin reductase / alkylcobalamin dealkylase</fullName>
        <ecNumber evidence="6">1.16.1.6</ecNumber>
        <ecNumber evidence="5">2.5.1.151</ecNumber>
    </recommendedName>
    <alternativeName>
        <fullName evidence="19">Alkylcobalamin:glutathione S-alkyltransferase</fullName>
    </alternativeName>
    <alternativeName>
        <fullName evidence="18">CblC</fullName>
    </alternativeName>
    <alternativeName>
        <fullName evidence="17">Cyanocobalamin reductase (cyanide-eliminating)</fullName>
    </alternativeName>
    <alternativeName>
        <fullName evidence="16">Methylmalonic aciduria and homocystinuria type C protein</fullName>
    </alternativeName>
</protein>
<keyword evidence="8" id="KW-0963">Cytoplasm</keyword>
<comment type="catalytic activity">
    <reaction evidence="23">
        <text>apo-[alkylcobalamin reductase] + an R-cob(III)alamin + glutathione = cob(I)alamin-[alkylcobalamin reductase] + an S-substituted glutathione + H(+)</text>
        <dbReference type="Rhea" id="RHEA:40719"/>
        <dbReference type="Rhea" id="RHEA-COMP:14730"/>
        <dbReference type="Rhea" id="RHEA-COMP:14731"/>
        <dbReference type="ChEBI" id="CHEBI:15378"/>
        <dbReference type="ChEBI" id="CHEBI:57925"/>
        <dbReference type="ChEBI" id="CHEBI:60488"/>
        <dbReference type="ChEBI" id="CHEBI:83228"/>
        <dbReference type="ChEBI" id="CHEBI:90779"/>
        <dbReference type="ChEBI" id="CHEBI:140785"/>
        <dbReference type="EC" id="2.5.1.151"/>
    </reaction>
    <physiologicalReaction direction="left-to-right" evidence="23">
        <dbReference type="Rhea" id="RHEA:40720"/>
    </physiologicalReaction>
</comment>
<dbReference type="EC" id="1.16.1.6" evidence="6"/>
<evidence type="ECO:0000256" key="10">
    <source>
        <dbReference type="ARBA" id="ARBA00022630"/>
    </source>
</evidence>
<dbReference type="RefSeq" id="XP_028589489.1">
    <property type="nucleotide sequence ID" value="XM_028733656.1"/>
</dbReference>
<evidence type="ECO:0000256" key="21">
    <source>
        <dbReference type="ARBA" id="ARBA00047958"/>
    </source>
</evidence>
<proteinExistence type="inferred from homology"/>
<sequence length="247" mass="28885">MMELRVVDLEKRIRDHLEKLGFEIHPLKVGWYNAVLSPAFHLPYLDDTLAFVVLSTPAMFDKAFKPFLRNGPLKKIRDPVDQCISHHLTLLRESLADQQVDIMYDYELLPNRKPKFLAQTAAHIAGAAYYYQRKDVQQDPWGEKKIYGVCIHPRYGGWFAIRALLLFPGVEVPSLLQKTPVDCVTTEEKRIELLEKFNFHWRDWSYRDITEVKEKYSEEQKTYFATPPAERLQLLTLQGGLQRNAIH</sequence>
<dbReference type="GO" id="GO:0042803">
    <property type="term" value="F:protein homodimerization activity"/>
    <property type="evidence" value="ECO:0007669"/>
    <property type="project" value="Ensembl"/>
</dbReference>
<dbReference type="GO" id="GO:0071949">
    <property type="term" value="F:FAD binding"/>
    <property type="evidence" value="ECO:0007669"/>
    <property type="project" value="Ensembl"/>
</dbReference>
<dbReference type="InterPro" id="IPR032037">
    <property type="entry name" value="MMACHC"/>
</dbReference>
<dbReference type="Pfam" id="PF16690">
    <property type="entry name" value="MMACHC"/>
    <property type="match status" value="1"/>
</dbReference>
<evidence type="ECO:0000256" key="5">
    <source>
        <dbReference type="ARBA" id="ARBA00012308"/>
    </source>
</evidence>
<evidence type="ECO:0000256" key="11">
    <source>
        <dbReference type="ARBA" id="ARBA00022643"/>
    </source>
</evidence>
<dbReference type="AlphaFoldDB" id="A0A670IUE8"/>
<comment type="similarity">
    <text evidence="4">Belongs to the MMACHC family.</text>
</comment>
<dbReference type="CDD" id="cd12959">
    <property type="entry name" value="MMACHC-like"/>
    <property type="match status" value="1"/>
</dbReference>
<comment type="cofactor">
    <cofactor evidence="2">
        <name>FAD</name>
        <dbReference type="ChEBI" id="CHEBI:57692"/>
    </cofactor>
</comment>
<evidence type="ECO:0000256" key="19">
    <source>
        <dbReference type="ARBA" id="ARBA00032650"/>
    </source>
</evidence>
<dbReference type="GO" id="GO:0032451">
    <property type="term" value="F:demethylase activity"/>
    <property type="evidence" value="ECO:0007669"/>
    <property type="project" value="Ensembl"/>
</dbReference>
<keyword evidence="12" id="KW-0274">FAD</keyword>
<dbReference type="OrthoDB" id="409189at2759"/>
<evidence type="ECO:0000313" key="24">
    <source>
        <dbReference type="Ensembl" id="ENSPMRP00000014812.1"/>
    </source>
</evidence>
<dbReference type="PANTHER" id="PTHR31457:SF2">
    <property type="entry name" value="CYANOCOBALAMIN REDUCTASE _ ALKYLCOBALAMIN DEALKYLASE"/>
    <property type="match status" value="1"/>
</dbReference>
<dbReference type="CTD" id="25974"/>
<dbReference type="GO" id="GO:0006749">
    <property type="term" value="P:glutathione metabolic process"/>
    <property type="evidence" value="ECO:0007669"/>
    <property type="project" value="Ensembl"/>
</dbReference>
<evidence type="ECO:0000256" key="7">
    <source>
        <dbReference type="ARBA" id="ARBA00014027"/>
    </source>
</evidence>
<evidence type="ECO:0000256" key="16">
    <source>
        <dbReference type="ARBA" id="ARBA00031056"/>
    </source>
</evidence>
<dbReference type="PANTHER" id="PTHR31457">
    <property type="entry name" value="METHYLMALONIC ACIDURIA AND HOMOCYSTINURIA TYPE C PROTEIN"/>
    <property type="match status" value="1"/>
</dbReference>
<dbReference type="GO" id="GO:0070988">
    <property type="term" value="P:demethylation"/>
    <property type="evidence" value="ECO:0007669"/>
    <property type="project" value="Ensembl"/>
</dbReference>
<evidence type="ECO:0000256" key="17">
    <source>
        <dbReference type="ARBA" id="ARBA00031313"/>
    </source>
</evidence>
<reference evidence="24" key="3">
    <citation type="submission" date="2025-09" db="UniProtKB">
        <authorList>
            <consortium name="Ensembl"/>
        </authorList>
    </citation>
    <scope>IDENTIFICATION</scope>
</reference>
<evidence type="ECO:0000256" key="22">
    <source>
        <dbReference type="ARBA" id="ARBA00048537"/>
    </source>
</evidence>
<keyword evidence="13" id="KW-0521">NADP</keyword>
<gene>
    <name evidence="24" type="primary">MMACHC</name>
</gene>
<dbReference type="GO" id="GO:0005829">
    <property type="term" value="C:cytosol"/>
    <property type="evidence" value="ECO:0007669"/>
    <property type="project" value="Ensembl"/>
</dbReference>
<dbReference type="Ensembl" id="ENSPMRT00000015822.1">
    <property type="protein sequence ID" value="ENSPMRP00000014812.1"/>
    <property type="gene ID" value="ENSPMRG00000009884.1"/>
</dbReference>
<comment type="subcellular location">
    <subcellularLocation>
        <location evidence="3">Cytoplasm</location>
    </subcellularLocation>
</comment>
<dbReference type="GO" id="GO:0031419">
    <property type="term" value="F:cobalamin binding"/>
    <property type="evidence" value="ECO:0007669"/>
    <property type="project" value="UniProtKB-KW"/>
</dbReference>
<evidence type="ECO:0000256" key="18">
    <source>
        <dbReference type="ARBA" id="ARBA00031815"/>
    </source>
</evidence>
<dbReference type="KEGG" id="pmua:114599088"/>
<evidence type="ECO:0000256" key="6">
    <source>
        <dbReference type="ARBA" id="ARBA00012666"/>
    </source>
</evidence>
<dbReference type="OMA" id="FQVGWYN"/>
<evidence type="ECO:0000256" key="1">
    <source>
        <dbReference type="ARBA" id="ARBA00001917"/>
    </source>
</evidence>
<accession>A0A670IUE8</accession>
<keyword evidence="14" id="KW-0560">Oxidoreductase</keyword>
<keyword evidence="11" id="KW-0288">FMN</keyword>
<keyword evidence="9" id="KW-0846">Cobalamin</keyword>
<dbReference type="GO" id="GO:0009235">
    <property type="term" value="P:cobalamin metabolic process"/>
    <property type="evidence" value="ECO:0007669"/>
    <property type="project" value="Ensembl"/>
</dbReference>
<evidence type="ECO:0000256" key="15">
    <source>
        <dbReference type="ARBA" id="ARBA00023285"/>
    </source>
</evidence>